<protein>
    <recommendedName>
        <fullName evidence="9">AP2/ERF domain-containing protein</fullName>
    </recommendedName>
</protein>
<dbReference type="SMART" id="SM00380">
    <property type="entry name" value="AP2"/>
    <property type="match status" value="1"/>
</dbReference>
<feature type="compositionally biased region" description="Low complexity" evidence="8">
    <location>
        <begin position="41"/>
        <end position="59"/>
    </location>
</feature>
<evidence type="ECO:0000313" key="11">
    <source>
        <dbReference type="Proteomes" id="UP000541444"/>
    </source>
</evidence>
<dbReference type="Proteomes" id="UP000541444">
    <property type="component" value="Unassembled WGS sequence"/>
</dbReference>
<evidence type="ECO:0000313" key="10">
    <source>
        <dbReference type="EMBL" id="KAF6149929.1"/>
    </source>
</evidence>
<name>A0A7J7M4W2_9MAGN</name>
<evidence type="ECO:0000256" key="3">
    <source>
        <dbReference type="ARBA" id="ARBA00023015"/>
    </source>
</evidence>
<dbReference type="GO" id="GO:0000976">
    <property type="term" value="F:transcription cis-regulatory region binding"/>
    <property type="evidence" value="ECO:0007669"/>
    <property type="project" value="UniProtKB-ARBA"/>
</dbReference>
<accession>A0A7J7M4W2</accession>
<dbReference type="Pfam" id="PF00847">
    <property type="entry name" value="AP2"/>
    <property type="match status" value="1"/>
</dbReference>
<gene>
    <name evidence="10" type="ORF">GIB67_008650</name>
</gene>
<keyword evidence="3" id="KW-0805">Transcription regulation</keyword>
<dbReference type="GO" id="GO:0005634">
    <property type="term" value="C:nucleus"/>
    <property type="evidence" value="ECO:0007669"/>
    <property type="project" value="UniProtKB-SubCell"/>
</dbReference>
<dbReference type="GO" id="GO:0003700">
    <property type="term" value="F:DNA-binding transcription factor activity"/>
    <property type="evidence" value="ECO:0007669"/>
    <property type="project" value="InterPro"/>
</dbReference>
<dbReference type="PRINTS" id="PR00367">
    <property type="entry name" value="ETHRSPELEMNT"/>
</dbReference>
<dbReference type="GO" id="GO:0009873">
    <property type="term" value="P:ethylene-activated signaling pathway"/>
    <property type="evidence" value="ECO:0007669"/>
    <property type="project" value="UniProtKB-KW"/>
</dbReference>
<dbReference type="InterPro" id="IPR001471">
    <property type="entry name" value="AP2/ERF_dom"/>
</dbReference>
<dbReference type="InterPro" id="IPR016177">
    <property type="entry name" value="DNA-bd_dom_sf"/>
</dbReference>
<reference evidence="10 11" key="1">
    <citation type="journal article" date="2020" name="IScience">
        <title>Genome Sequencing of the Endangered Kingdonia uniflora (Circaeasteraceae, Ranunculales) Reveals Potential Mechanisms of Evolutionary Specialization.</title>
        <authorList>
            <person name="Sun Y."/>
            <person name="Deng T."/>
            <person name="Zhang A."/>
            <person name="Moore M.J."/>
            <person name="Landis J.B."/>
            <person name="Lin N."/>
            <person name="Zhang H."/>
            <person name="Zhang X."/>
            <person name="Huang J."/>
            <person name="Zhang X."/>
            <person name="Sun H."/>
            <person name="Wang H."/>
        </authorList>
    </citation>
    <scope>NUCLEOTIDE SEQUENCE [LARGE SCALE GENOMIC DNA]</scope>
    <source>
        <strain evidence="10">TB1705</strain>
        <tissue evidence="10">Leaf</tissue>
    </source>
</reference>
<dbReference type="Gene3D" id="3.30.730.10">
    <property type="entry name" value="AP2/ERF domain"/>
    <property type="match status" value="1"/>
</dbReference>
<evidence type="ECO:0000256" key="6">
    <source>
        <dbReference type="ARBA" id="ARBA00023163"/>
    </source>
</evidence>
<dbReference type="InterPro" id="IPR036955">
    <property type="entry name" value="AP2/ERF_dom_sf"/>
</dbReference>
<evidence type="ECO:0000259" key="9">
    <source>
        <dbReference type="PROSITE" id="PS51032"/>
    </source>
</evidence>
<keyword evidence="6" id="KW-0804">Transcription</keyword>
<feature type="domain" description="AP2/ERF" evidence="9">
    <location>
        <begin position="146"/>
        <end position="204"/>
    </location>
</feature>
<dbReference type="CDD" id="cd00018">
    <property type="entry name" value="AP2"/>
    <property type="match status" value="1"/>
</dbReference>
<evidence type="ECO:0000256" key="1">
    <source>
        <dbReference type="ARBA" id="ARBA00004123"/>
    </source>
</evidence>
<keyword evidence="11" id="KW-1185">Reference proteome</keyword>
<comment type="caution">
    <text evidence="10">The sequence shown here is derived from an EMBL/GenBank/DDBJ whole genome shotgun (WGS) entry which is preliminary data.</text>
</comment>
<keyword evidence="7" id="KW-0539">Nucleus</keyword>
<evidence type="ECO:0000256" key="8">
    <source>
        <dbReference type="SAM" id="MobiDB-lite"/>
    </source>
</evidence>
<dbReference type="GO" id="GO:0006950">
    <property type="term" value="P:response to stress"/>
    <property type="evidence" value="ECO:0007669"/>
    <property type="project" value="UniProtKB-ARBA"/>
</dbReference>
<keyword evidence="2" id="KW-0936">Ethylene signaling pathway</keyword>
<sequence length="284" mass="31798">MAATVDEARNLDLIKQHLLGDFASLETFLNEFYFPSEEQSDISSSPAQSTSSESSDTNSLDLVPEIQVSDYLDLSEDNNNTNIFEFVSSPTIYQDDSLFQLETEPQIVKPSYSSPSNSIKPQNVALPRVASVPVQKLPEPEEDNRHYRGVRRRPWGKFAAEIRDPKKGGARVWLGTFQTAIEAARAYDCAAFQIRGSKAILNFPLEIKISKEASSVTSTSGNRKRSRVDSQTLETDDEQFKKPLKEPKLEECPLTDVPLTPTSNFWDGLPPLSPYLAYSRLMVI</sequence>
<dbReference type="PANTHER" id="PTHR31190:SF499">
    <property type="entry name" value="ETHYLENE-RESPONSIVE TRANSCRIPTION FACTOR ERF105"/>
    <property type="match status" value="1"/>
</dbReference>
<dbReference type="OrthoDB" id="674504at2759"/>
<comment type="subcellular location">
    <subcellularLocation>
        <location evidence="1">Nucleus</location>
    </subcellularLocation>
</comment>
<feature type="region of interest" description="Disordered" evidence="8">
    <location>
        <begin position="39"/>
        <end position="62"/>
    </location>
</feature>
<evidence type="ECO:0000256" key="4">
    <source>
        <dbReference type="ARBA" id="ARBA00023125"/>
    </source>
</evidence>
<evidence type="ECO:0000256" key="5">
    <source>
        <dbReference type="ARBA" id="ARBA00023159"/>
    </source>
</evidence>
<dbReference type="SUPFAM" id="SSF54171">
    <property type="entry name" value="DNA-binding domain"/>
    <property type="match status" value="1"/>
</dbReference>
<dbReference type="FunFam" id="3.30.730.10:FF:000001">
    <property type="entry name" value="Ethylene-responsive transcription factor 2"/>
    <property type="match status" value="1"/>
</dbReference>
<dbReference type="InterPro" id="IPR044808">
    <property type="entry name" value="ERF_plant"/>
</dbReference>
<keyword evidence="4" id="KW-0238">DNA-binding</keyword>
<dbReference type="PROSITE" id="PS51032">
    <property type="entry name" value="AP2_ERF"/>
    <property type="match status" value="1"/>
</dbReference>
<dbReference type="PANTHER" id="PTHR31190">
    <property type="entry name" value="DNA-BINDING DOMAIN"/>
    <property type="match status" value="1"/>
</dbReference>
<evidence type="ECO:0000256" key="7">
    <source>
        <dbReference type="ARBA" id="ARBA00023242"/>
    </source>
</evidence>
<proteinExistence type="predicted"/>
<organism evidence="10 11">
    <name type="scientific">Kingdonia uniflora</name>
    <dbReference type="NCBI Taxonomy" id="39325"/>
    <lineage>
        <taxon>Eukaryota</taxon>
        <taxon>Viridiplantae</taxon>
        <taxon>Streptophyta</taxon>
        <taxon>Embryophyta</taxon>
        <taxon>Tracheophyta</taxon>
        <taxon>Spermatophyta</taxon>
        <taxon>Magnoliopsida</taxon>
        <taxon>Ranunculales</taxon>
        <taxon>Circaeasteraceae</taxon>
        <taxon>Kingdonia</taxon>
    </lineage>
</organism>
<evidence type="ECO:0000256" key="2">
    <source>
        <dbReference type="ARBA" id="ARBA00022745"/>
    </source>
</evidence>
<dbReference type="AlphaFoldDB" id="A0A7J7M4W2"/>
<feature type="region of interest" description="Disordered" evidence="8">
    <location>
        <begin position="214"/>
        <end position="242"/>
    </location>
</feature>
<dbReference type="EMBL" id="JACGCM010001775">
    <property type="protein sequence ID" value="KAF6149929.1"/>
    <property type="molecule type" value="Genomic_DNA"/>
</dbReference>
<keyword evidence="5" id="KW-0010">Activator</keyword>